<organism evidence="5 6">
    <name type="scientific">Fodinibius salicampi</name>
    <dbReference type="NCBI Taxonomy" id="1920655"/>
    <lineage>
        <taxon>Bacteria</taxon>
        <taxon>Pseudomonadati</taxon>
        <taxon>Balneolota</taxon>
        <taxon>Balneolia</taxon>
        <taxon>Balneolales</taxon>
        <taxon>Balneolaceae</taxon>
        <taxon>Fodinibius</taxon>
    </lineage>
</organism>
<dbReference type="InterPro" id="IPR029056">
    <property type="entry name" value="Ribokinase-like"/>
</dbReference>
<keyword evidence="2" id="KW-0808">Transferase</keyword>
<dbReference type="GO" id="GO:0016301">
    <property type="term" value="F:kinase activity"/>
    <property type="evidence" value="ECO:0007669"/>
    <property type="project" value="UniProtKB-KW"/>
</dbReference>
<evidence type="ECO:0000256" key="1">
    <source>
        <dbReference type="ARBA" id="ARBA00010688"/>
    </source>
</evidence>
<proteinExistence type="inferred from homology"/>
<dbReference type="SUPFAM" id="SSF53613">
    <property type="entry name" value="Ribokinase-like"/>
    <property type="match status" value="1"/>
</dbReference>
<dbReference type="Proteomes" id="UP001207337">
    <property type="component" value="Unassembled WGS sequence"/>
</dbReference>
<dbReference type="CDD" id="cd01166">
    <property type="entry name" value="KdgK"/>
    <property type="match status" value="1"/>
</dbReference>
<gene>
    <name evidence="5" type="ORF">LQ318_01080</name>
</gene>
<name>A0ABT3PUG1_9BACT</name>
<dbReference type="InterPro" id="IPR011611">
    <property type="entry name" value="PfkB_dom"/>
</dbReference>
<dbReference type="EMBL" id="JAJNDC010000001">
    <property type="protein sequence ID" value="MCW9711482.1"/>
    <property type="molecule type" value="Genomic_DNA"/>
</dbReference>
<dbReference type="RefSeq" id="WP_265786733.1">
    <property type="nucleotide sequence ID" value="NZ_BAABRS010000001.1"/>
</dbReference>
<dbReference type="InterPro" id="IPR052700">
    <property type="entry name" value="Carb_kinase_PfkB-like"/>
</dbReference>
<keyword evidence="3 5" id="KW-0418">Kinase</keyword>
<reference evidence="5 6" key="1">
    <citation type="submission" date="2021-11" db="EMBL/GenBank/DDBJ databases">
        <title>Aliifidinibius sp. nov., a new bacterium isolated from saline soil.</title>
        <authorList>
            <person name="Galisteo C."/>
            <person name="De La Haba R."/>
            <person name="Sanchez-Porro C."/>
            <person name="Ventosa A."/>
        </authorList>
    </citation>
    <scope>NUCLEOTIDE SEQUENCE [LARGE SCALE GENOMIC DNA]</scope>
    <source>
        <strain evidence="5 6">KACC 190600</strain>
    </source>
</reference>
<evidence type="ECO:0000313" key="5">
    <source>
        <dbReference type="EMBL" id="MCW9711482.1"/>
    </source>
</evidence>
<dbReference type="PANTHER" id="PTHR43320">
    <property type="entry name" value="SUGAR KINASE"/>
    <property type="match status" value="1"/>
</dbReference>
<protein>
    <submittedName>
        <fullName evidence="5">Sugar kinase</fullName>
    </submittedName>
</protein>
<evidence type="ECO:0000313" key="6">
    <source>
        <dbReference type="Proteomes" id="UP001207337"/>
    </source>
</evidence>
<evidence type="ECO:0000256" key="3">
    <source>
        <dbReference type="ARBA" id="ARBA00022777"/>
    </source>
</evidence>
<keyword evidence="6" id="KW-1185">Reference proteome</keyword>
<dbReference type="PANTHER" id="PTHR43320:SF2">
    <property type="entry name" value="2-DEHYDRO-3-DEOXYGLUCONOKINASE_2-DEHYDRO-3-DEOXYGALACTONOKINASE"/>
    <property type="match status" value="1"/>
</dbReference>
<comment type="caution">
    <text evidence="5">The sequence shown here is derived from an EMBL/GenBank/DDBJ whole genome shotgun (WGS) entry which is preliminary data.</text>
</comment>
<accession>A0ABT3PUG1</accession>
<dbReference type="Pfam" id="PF00294">
    <property type="entry name" value="PfkB"/>
    <property type="match status" value="1"/>
</dbReference>
<comment type="similarity">
    <text evidence="1">Belongs to the carbohydrate kinase PfkB family.</text>
</comment>
<evidence type="ECO:0000259" key="4">
    <source>
        <dbReference type="Pfam" id="PF00294"/>
    </source>
</evidence>
<dbReference type="Gene3D" id="3.40.1190.20">
    <property type="match status" value="1"/>
</dbReference>
<sequence length="338" mass="37422">MKKVITFGEIMMRLSPPKNLRFSQADSFNIVFGGGASNVAVSLANFGIPTQFVSRLPDNDFGQRAIMELRKYGVGTDYIARGGKRLGLYFLEKGAVSRGGKVVYDRNHSAISEIKRGMINWEKVFGNAQWFHWSGITPAISQQAANVCLEALNTAQELGITISTDLNYRSKLWNYGKSPSEVMPELVEKCDIILGGSYAAKKYFDIDSNDNNSEEGTYRSTCIKLMDRFPKARVIATSLREVISASHNNWSGVLYNGKKFIKAPDYQITHIVDRVGGGDSFMGGLIYGLLTYETDQEAIDFSTAASCLKHTIPGDINLSFTNEVEKLMKGDKSGRVAR</sequence>
<evidence type="ECO:0000256" key="2">
    <source>
        <dbReference type="ARBA" id="ARBA00022679"/>
    </source>
</evidence>
<feature type="domain" description="Carbohydrate kinase PfkB" evidence="4">
    <location>
        <begin position="1"/>
        <end position="317"/>
    </location>
</feature>